<evidence type="ECO:0000313" key="5">
    <source>
        <dbReference type="Proteomes" id="UP000045545"/>
    </source>
</evidence>
<evidence type="ECO:0000259" key="3">
    <source>
        <dbReference type="PROSITE" id="PS50977"/>
    </source>
</evidence>
<accession>A0A0E4GCG7</accession>
<proteinExistence type="predicted"/>
<evidence type="ECO:0000313" key="4">
    <source>
        <dbReference type="EMBL" id="CFX14125.1"/>
    </source>
</evidence>
<dbReference type="Proteomes" id="UP000045545">
    <property type="component" value="Unassembled WGS sequence"/>
</dbReference>
<keyword evidence="5" id="KW-1185">Reference proteome</keyword>
<dbReference type="GO" id="GO:0003677">
    <property type="term" value="F:DNA binding"/>
    <property type="evidence" value="ECO:0007669"/>
    <property type="project" value="UniProtKB-UniRule"/>
</dbReference>
<dbReference type="Gene3D" id="1.10.357.10">
    <property type="entry name" value="Tetracycline Repressor, domain 2"/>
    <property type="match status" value="1"/>
</dbReference>
<feature type="DNA-binding region" description="H-T-H motif" evidence="2">
    <location>
        <begin position="30"/>
        <end position="49"/>
    </location>
</feature>
<dbReference type="InterPro" id="IPR009057">
    <property type="entry name" value="Homeodomain-like_sf"/>
</dbReference>
<dbReference type="OrthoDB" id="9810250at2"/>
<dbReference type="AlphaFoldDB" id="A0A0E4GCG7"/>
<organism evidence="4 5">
    <name type="scientific">Syntrophomonas zehnderi OL-4</name>
    <dbReference type="NCBI Taxonomy" id="690567"/>
    <lineage>
        <taxon>Bacteria</taxon>
        <taxon>Bacillati</taxon>
        <taxon>Bacillota</taxon>
        <taxon>Clostridia</taxon>
        <taxon>Eubacteriales</taxon>
        <taxon>Syntrophomonadaceae</taxon>
        <taxon>Syntrophomonas</taxon>
    </lineage>
</organism>
<dbReference type="PANTHER" id="PTHR43479:SF11">
    <property type="entry name" value="ACREF_ENVCD OPERON REPRESSOR-RELATED"/>
    <property type="match status" value="1"/>
</dbReference>
<name>A0A0E4GCG7_9FIRM</name>
<dbReference type="PANTHER" id="PTHR43479">
    <property type="entry name" value="ACREF/ENVCD OPERON REPRESSOR-RELATED"/>
    <property type="match status" value="1"/>
</dbReference>
<gene>
    <name evidence="4" type="ORF">587</name>
</gene>
<dbReference type="InterPro" id="IPR039532">
    <property type="entry name" value="TetR_C_Firmicutes"/>
</dbReference>
<dbReference type="RefSeq" id="WP_046495622.1">
    <property type="nucleotide sequence ID" value="NZ_CGIH01000008.1"/>
</dbReference>
<dbReference type="InterPro" id="IPR001647">
    <property type="entry name" value="HTH_TetR"/>
</dbReference>
<keyword evidence="1 2" id="KW-0238">DNA-binding</keyword>
<dbReference type="PROSITE" id="PS50977">
    <property type="entry name" value="HTH_TETR_2"/>
    <property type="match status" value="1"/>
</dbReference>
<dbReference type="SUPFAM" id="SSF46689">
    <property type="entry name" value="Homeodomain-like"/>
    <property type="match status" value="1"/>
</dbReference>
<evidence type="ECO:0000256" key="1">
    <source>
        <dbReference type="ARBA" id="ARBA00023125"/>
    </source>
</evidence>
<dbReference type="InterPro" id="IPR050624">
    <property type="entry name" value="HTH-type_Tx_Regulator"/>
</dbReference>
<dbReference type="STRING" id="690567.587"/>
<feature type="domain" description="HTH tetR-type" evidence="3">
    <location>
        <begin position="7"/>
        <end position="67"/>
    </location>
</feature>
<sequence length="176" mass="21276">MGNRRSQITKRILRDCLLEMLQEKPFSKISVRELCYRADINRSTFYIHYKDLYDLFDSLEQETLNQLTQYMEQRVQRDRQEDAMTDLLTYFRDNSSLYLTLLQTSLTYTDRIIETVFQVYRQYYQDIGKELTEEDAYYIEFNIAGTVKLIKKWLLNDGQRSPREMAVMLFSFGDRE</sequence>
<reference evidence="4 5" key="1">
    <citation type="submission" date="2015-03" db="EMBL/GenBank/DDBJ databases">
        <authorList>
            <person name="Murphy D."/>
        </authorList>
    </citation>
    <scope>NUCLEOTIDE SEQUENCE [LARGE SCALE GENOMIC DNA]</scope>
    <source>
        <strain evidence="4 5">OL-4</strain>
    </source>
</reference>
<evidence type="ECO:0000256" key="2">
    <source>
        <dbReference type="PROSITE-ProRule" id="PRU00335"/>
    </source>
</evidence>
<dbReference type="EMBL" id="CGIH01000008">
    <property type="protein sequence ID" value="CFX14125.1"/>
    <property type="molecule type" value="Genomic_DNA"/>
</dbReference>
<protein>
    <submittedName>
        <fullName evidence="4">Tetracycline transcriptional regulator, TetR-like, C-terminal</fullName>
    </submittedName>
</protein>
<dbReference type="Pfam" id="PF14278">
    <property type="entry name" value="TetR_C_8"/>
    <property type="match status" value="1"/>
</dbReference>